<dbReference type="EMBL" id="JANAWD010000683">
    <property type="protein sequence ID" value="KAJ3476649.1"/>
    <property type="molecule type" value="Genomic_DNA"/>
</dbReference>
<organism evidence="2 3">
    <name type="scientific">Meripilus lineatus</name>
    <dbReference type="NCBI Taxonomy" id="2056292"/>
    <lineage>
        <taxon>Eukaryota</taxon>
        <taxon>Fungi</taxon>
        <taxon>Dikarya</taxon>
        <taxon>Basidiomycota</taxon>
        <taxon>Agaricomycotina</taxon>
        <taxon>Agaricomycetes</taxon>
        <taxon>Polyporales</taxon>
        <taxon>Meripilaceae</taxon>
        <taxon>Meripilus</taxon>
    </lineage>
</organism>
<sequence length="277" mass="31237">MFAPHLYLYSHFHYATQQSGSSSSSSRRSVGSGFTLPTSTYTQDNASPIPSSAPPRFRPQEEPPEGTVNQDSQNNRPTHPSRPNQIDAISVSCEFDLSLIDVRAEKVASYKHYRTDPDNINDKMKVGLSIDKDVGGKAMTALRQSCEGRSLKVHGFDLGHTISKIETLEPTMVPISTLISTTDRVYIFQMVFTFSARCTLRLSQERDGNNSRIWTSGENNDSPVNFTIWSSWHYPEHVKKSPRFDVSTCRMTEKRGDRVHQNFTQMLHGIGMLDLMN</sequence>
<evidence type="ECO:0000313" key="3">
    <source>
        <dbReference type="Proteomes" id="UP001212997"/>
    </source>
</evidence>
<reference evidence="2" key="1">
    <citation type="submission" date="2022-07" db="EMBL/GenBank/DDBJ databases">
        <title>Genome Sequence of Physisporinus lineatus.</title>
        <authorList>
            <person name="Buettner E."/>
        </authorList>
    </citation>
    <scope>NUCLEOTIDE SEQUENCE</scope>
    <source>
        <strain evidence="2">VT162</strain>
    </source>
</reference>
<protein>
    <submittedName>
        <fullName evidence="2">Uncharacterized protein</fullName>
    </submittedName>
</protein>
<keyword evidence="3" id="KW-1185">Reference proteome</keyword>
<evidence type="ECO:0000313" key="2">
    <source>
        <dbReference type="EMBL" id="KAJ3476649.1"/>
    </source>
</evidence>
<accession>A0AAD5Y9J1</accession>
<feature type="region of interest" description="Disordered" evidence="1">
    <location>
        <begin position="17"/>
        <end position="85"/>
    </location>
</feature>
<feature type="compositionally biased region" description="Polar residues" evidence="1">
    <location>
        <begin position="67"/>
        <end position="84"/>
    </location>
</feature>
<gene>
    <name evidence="2" type="ORF">NLI96_g11017</name>
</gene>
<evidence type="ECO:0000256" key="1">
    <source>
        <dbReference type="SAM" id="MobiDB-lite"/>
    </source>
</evidence>
<comment type="caution">
    <text evidence="2">The sequence shown here is derived from an EMBL/GenBank/DDBJ whole genome shotgun (WGS) entry which is preliminary data.</text>
</comment>
<name>A0AAD5Y9J1_9APHY</name>
<feature type="compositionally biased region" description="Low complexity" evidence="1">
    <location>
        <begin position="19"/>
        <end position="33"/>
    </location>
</feature>
<dbReference type="Proteomes" id="UP001212997">
    <property type="component" value="Unassembled WGS sequence"/>
</dbReference>
<dbReference type="AlphaFoldDB" id="A0AAD5Y9J1"/>
<feature type="compositionally biased region" description="Polar residues" evidence="1">
    <location>
        <begin position="35"/>
        <end position="50"/>
    </location>
</feature>
<proteinExistence type="predicted"/>